<dbReference type="GO" id="GO:0006457">
    <property type="term" value="P:protein folding"/>
    <property type="evidence" value="ECO:0007669"/>
    <property type="project" value="InterPro"/>
</dbReference>
<feature type="region of interest" description="Disordered" evidence="5">
    <location>
        <begin position="1"/>
        <end position="43"/>
    </location>
</feature>
<dbReference type="Proteomes" id="UP000235826">
    <property type="component" value="Chromosome"/>
</dbReference>
<proteinExistence type="inferred from homology"/>
<reference evidence="6 7" key="1">
    <citation type="submission" date="2018-01" db="EMBL/GenBank/DDBJ databases">
        <title>Complete genome sequence of Flavivirga eckloniae ECD14 isolated from seaweed Ecklonia cava.</title>
        <authorList>
            <person name="Lee J.H."/>
            <person name="Baik K.S."/>
            <person name="Seong C.N."/>
        </authorList>
    </citation>
    <scope>NUCLEOTIDE SEQUENCE [LARGE SCALE GENOMIC DNA]</scope>
    <source>
        <strain evidence="6 7">ECD14</strain>
    </source>
</reference>
<sequence length="188" mass="21636">MSKKEKTKDIENDQIDGVQNETVEVEEQVAEEQEAEEQSVEEKLEAELKQEKDKFLRLFAEFENYKRRTAKERIELFSTASEDVMKTLLPVLDDFERALTHIEEDKEAEELRKGVLLIYQKLVKTLEQKGLTAIKVEKGEAFNADDHEAVTQIPAPSDDLKGKIIDIIEKGYKLGEKVIRFPKVVIGQ</sequence>
<dbReference type="Gene3D" id="2.30.22.10">
    <property type="entry name" value="Head domain of nucleotide exchange factor GrpE"/>
    <property type="match status" value="1"/>
</dbReference>
<comment type="function">
    <text evidence="3">Participates actively in the response to hyperosmotic and heat shock by preventing the aggregation of stress-denatured proteins, in association with DnaK and GrpE. It is the nucleotide exchange factor for DnaK and may function as a thermosensor. Unfolded proteins bind initially to DnaJ; upon interaction with the DnaJ-bound protein, DnaK hydrolyzes its bound ATP, resulting in the formation of a stable complex. GrpE releases ADP from DnaK; ATP binding to DnaK triggers the release of the substrate protein, thus completing the reaction cycle. Several rounds of ATP-dependent interactions between DnaJ, DnaK and GrpE are required for fully efficient folding.</text>
</comment>
<feature type="compositionally biased region" description="Basic and acidic residues" evidence="5">
    <location>
        <begin position="1"/>
        <end position="11"/>
    </location>
</feature>
<dbReference type="Pfam" id="PF01025">
    <property type="entry name" value="GrpE"/>
    <property type="match status" value="1"/>
</dbReference>
<keyword evidence="3" id="KW-0963">Cytoplasm</keyword>
<dbReference type="PANTHER" id="PTHR21237">
    <property type="entry name" value="GRPE PROTEIN"/>
    <property type="match status" value="1"/>
</dbReference>
<dbReference type="InterPro" id="IPR009012">
    <property type="entry name" value="GrpE_head"/>
</dbReference>
<keyword evidence="3" id="KW-0346">Stress response</keyword>
<comment type="subcellular location">
    <subcellularLocation>
        <location evidence="3">Cytoplasm</location>
    </subcellularLocation>
</comment>
<dbReference type="GO" id="GO:0042803">
    <property type="term" value="F:protein homodimerization activity"/>
    <property type="evidence" value="ECO:0007669"/>
    <property type="project" value="InterPro"/>
</dbReference>
<evidence type="ECO:0000256" key="4">
    <source>
        <dbReference type="RuleBase" id="RU004478"/>
    </source>
</evidence>
<evidence type="ECO:0000256" key="1">
    <source>
        <dbReference type="ARBA" id="ARBA00009054"/>
    </source>
</evidence>
<keyword evidence="2 3" id="KW-0143">Chaperone</keyword>
<dbReference type="OrthoDB" id="9812586at2"/>
<gene>
    <name evidence="3 6" type="primary">grpE</name>
    <name evidence="6" type="ORF">C1H87_20840</name>
</gene>
<protein>
    <recommendedName>
        <fullName evidence="3">Protein GrpE</fullName>
    </recommendedName>
    <alternativeName>
        <fullName evidence="3">HSP-70 cofactor</fullName>
    </alternativeName>
</protein>
<dbReference type="GO" id="GO:0051082">
    <property type="term" value="F:unfolded protein binding"/>
    <property type="evidence" value="ECO:0007669"/>
    <property type="project" value="TreeGrafter"/>
</dbReference>
<dbReference type="AlphaFoldDB" id="A0A2K9PVC2"/>
<dbReference type="SUPFAM" id="SSF51064">
    <property type="entry name" value="Head domain of nucleotide exchange factor GrpE"/>
    <property type="match status" value="1"/>
</dbReference>
<dbReference type="GO" id="GO:0005737">
    <property type="term" value="C:cytoplasm"/>
    <property type="evidence" value="ECO:0007669"/>
    <property type="project" value="UniProtKB-SubCell"/>
</dbReference>
<evidence type="ECO:0000313" key="6">
    <source>
        <dbReference type="EMBL" id="AUP81026.1"/>
    </source>
</evidence>
<dbReference type="EMBL" id="CP025791">
    <property type="protein sequence ID" value="AUP81026.1"/>
    <property type="molecule type" value="Genomic_DNA"/>
</dbReference>
<dbReference type="Gene3D" id="3.90.20.20">
    <property type="match status" value="1"/>
</dbReference>
<evidence type="ECO:0000256" key="3">
    <source>
        <dbReference type="HAMAP-Rule" id="MF_01151"/>
    </source>
</evidence>
<dbReference type="InterPro" id="IPR000740">
    <property type="entry name" value="GrpE"/>
</dbReference>
<dbReference type="GO" id="GO:0000774">
    <property type="term" value="F:adenyl-nucleotide exchange factor activity"/>
    <property type="evidence" value="ECO:0007669"/>
    <property type="project" value="InterPro"/>
</dbReference>
<dbReference type="KEGG" id="fek:C1H87_20840"/>
<dbReference type="HAMAP" id="MF_01151">
    <property type="entry name" value="GrpE"/>
    <property type="match status" value="1"/>
</dbReference>
<keyword evidence="7" id="KW-1185">Reference proteome</keyword>
<organism evidence="6 7">
    <name type="scientific">Flavivirga eckloniae</name>
    <dbReference type="NCBI Taxonomy" id="1803846"/>
    <lineage>
        <taxon>Bacteria</taxon>
        <taxon>Pseudomonadati</taxon>
        <taxon>Bacteroidota</taxon>
        <taxon>Flavobacteriia</taxon>
        <taxon>Flavobacteriales</taxon>
        <taxon>Flavobacteriaceae</taxon>
        <taxon>Flavivirga</taxon>
    </lineage>
</organism>
<dbReference type="SUPFAM" id="SSF58014">
    <property type="entry name" value="Coiled-coil domain of nucleotide exchange factor GrpE"/>
    <property type="match status" value="1"/>
</dbReference>
<dbReference type="InterPro" id="IPR013805">
    <property type="entry name" value="GrpE_CC"/>
</dbReference>
<evidence type="ECO:0000256" key="2">
    <source>
        <dbReference type="ARBA" id="ARBA00023186"/>
    </source>
</evidence>
<name>A0A2K9PVC2_9FLAO</name>
<comment type="similarity">
    <text evidence="1 3 4">Belongs to the GrpE family.</text>
</comment>
<accession>A0A2K9PVC2</accession>
<dbReference type="PRINTS" id="PR00773">
    <property type="entry name" value="GRPEPROTEIN"/>
</dbReference>
<dbReference type="CDD" id="cd00446">
    <property type="entry name" value="GrpE"/>
    <property type="match status" value="1"/>
</dbReference>
<feature type="compositionally biased region" description="Acidic residues" evidence="5">
    <location>
        <begin position="23"/>
        <end position="39"/>
    </location>
</feature>
<evidence type="ECO:0000256" key="5">
    <source>
        <dbReference type="SAM" id="MobiDB-lite"/>
    </source>
</evidence>
<dbReference type="PANTHER" id="PTHR21237:SF23">
    <property type="entry name" value="GRPE PROTEIN HOMOLOG, MITOCHONDRIAL"/>
    <property type="match status" value="1"/>
</dbReference>
<evidence type="ECO:0000313" key="7">
    <source>
        <dbReference type="Proteomes" id="UP000235826"/>
    </source>
</evidence>
<comment type="subunit">
    <text evidence="3">Homodimer.</text>
</comment>
<dbReference type="GO" id="GO:0051087">
    <property type="term" value="F:protein-folding chaperone binding"/>
    <property type="evidence" value="ECO:0007669"/>
    <property type="project" value="InterPro"/>
</dbReference>
<dbReference type="RefSeq" id="WP_102757669.1">
    <property type="nucleotide sequence ID" value="NZ_CP025791.1"/>
</dbReference>